<evidence type="ECO:0000313" key="10">
    <source>
        <dbReference type="EMBL" id="KAK4514307.1"/>
    </source>
</evidence>
<protein>
    <recommendedName>
        <fullName evidence="9">C2H2-type domain-containing protein</fullName>
    </recommendedName>
</protein>
<dbReference type="PANTHER" id="PTHR24406">
    <property type="entry name" value="TRANSCRIPTIONAL REPRESSOR CTCFL-RELATED"/>
    <property type="match status" value="1"/>
</dbReference>
<evidence type="ECO:0000256" key="4">
    <source>
        <dbReference type="ARBA" id="ARBA00022771"/>
    </source>
</evidence>
<feature type="region of interest" description="Disordered" evidence="8">
    <location>
        <begin position="565"/>
        <end position="587"/>
    </location>
</feature>
<feature type="domain" description="C2H2-type" evidence="9">
    <location>
        <begin position="381"/>
        <end position="409"/>
    </location>
</feature>
<dbReference type="InterPro" id="IPR050888">
    <property type="entry name" value="ZnF_C2H2-type_TF"/>
</dbReference>
<name>A0AAN7DBC1_9FUNG</name>
<dbReference type="GO" id="GO:0008270">
    <property type="term" value="F:zinc ion binding"/>
    <property type="evidence" value="ECO:0007669"/>
    <property type="project" value="UniProtKB-KW"/>
</dbReference>
<evidence type="ECO:0000256" key="2">
    <source>
        <dbReference type="ARBA" id="ARBA00022723"/>
    </source>
</evidence>
<evidence type="ECO:0000259" key="9">
    <source>
        <dbReference type="PROSITE" id="PS50157"/>
    </source>
</evidence>
<feature type="domain" description="C2H2-type" evidence="9">
    <location>
        <begin position="346"/>
        <end position="369"/>
    </location>
</feature>
<reference evidence="10 11" key="1">
    <citation type="submission" date="2022-11" db="EMBL/GenBank/DDBJ databases">
        <title>Mucor velutinosus strain NIH1002 WGS.</title>
        <authorList>
            <person name="Subramanian P."/>
            <person name="Mullikin J.C."/>
            <person name="Segre J.A."/>
            <person name="Zelazny A.M."/>
        </authorList>
    </citation>
    <scope>NUCLEOTIDE SEQUENCE [LARGE SCALE GENOMIC DNA]</scope>
    <source>
        <strain evidence="10 11">NIH1002</strain>
    </source>
</reference>
<evidence type="ECO:0000256" key="7">
    <source>
        <dbReference type="PROSITE-ProRule" id="PRU00042"/>
    </source>
</evidence>
<evidence type="ECO:0000256" key="8">
    <source>
        <dbReference type="SAM" id="MobiDB-lite"/>
    </source>
</evidence>
<evidence type="ECO:0000256" key="6">
    <source>
        <dbReference type="ARBA" id="ARBA00023242"/>
    </source>
</evidence>
<feature type="domain" description="C2H2-type" evidence="9">
    <location>
        <begin position="635"/>
        <end position="663"/>
    </location>
</feature>
<comment type="caution">
    <text evidence="10">The sequence shown here is derived from an EMBL/GenBank/DDBJ whole genome shotgun (WGS) entry which is preliminary data.</text>
</comment>
<feature type="domain" description="C2H2-type" evidence="9">
    <location>
        <begin position="530"/>
        <end position="558"/>
    </location>
</feature>
<dbReference type="Proteomes" id="UP001304243">
    <property type="component" value="Unassembled WGS sequence"/>
</dbReference>
<dbReference type="GeneID" id="89945601"/>
<evidence type="ECO:0000256" key="3">
    <source>
        <dbReference type="ARBA" id="ARBA00022737"/>
    </source>
</evidence>
<dbReference type="SMART" id="SM00355">
    <property type="entry name" value="ZnF_C2H2"/>
    <property type="match status" value="11"/>
</dbReference>
<comment type="subcellular location">
    <subcellularLocation>
        <location evidence="1">Nucleus</location>
    </subcellularLocation>
</comment>
<sequence length="729" mass="84138">MKTRLKAKQEYSAIDVCILKQELDTSDTTAHLKQEPHFRNHAVAIDTPKQEFQQPDMIRVKTELSYEDVKMADDSDSGMSNSTTSDIVKQEAMRMSPSLELDTKSHQAEIRSASLRIEAKQKESDSQIERAIVLERPTASSTNDLAKAFEKSGRDYFYQCHLCTELKTTLLDLLDHHSKIHRFTYRSRTYKHLELEPNPQDPNFYCRVCETTYPSINMFKKHFRLVHYMITKTTRSPPTITPLQAIKIEKEIVVPDRDDPSNYCRACKKFYVNQHRYRSHLAKFHDMPKFGKKQGVLPDIFDPNFYCRSCERGLSTKARFKKHCLRWHNVVVPDEKDLPNVHDPTFHCKPCDKTFGDKDTFWQHCRETHLITNFKEKGLKPFCNNCNRSYASEFRYKRHRRLVHGETFPFITTRTPKLVSDLPPDINDPNHYCRACDKKLACRAGFRTHLAVFHDIFLPVKKFKHPSARPKKKPFQKNDRKYHCLICDNAYPTTIKYREHLELIHHVQGAASEIRAHVPSYLPDPDDPNLHCRTCGKTKSTLERYRKHLKNIHHMILPKLQRNKTLHHAHSSDEGSAATPPSPRKSFTVHKCPVCSKRVKSERRFAYHLKSAHKELIDTQDVAIPDAPQVDAGSSNCSACGANFENATTLEHHVQEVHKNTEEDQAVDQDIDMTDCQSEGTSSSDSMHSDDTLGTAAADEKDDQSEETNDDLSKILNVIDQAIVTFEEL</sequence>
<dbReference type="PROSITE" id="PS50157">
    <property type="entry name" value="ZINC_FINGER_C2H2_2"/>
    <property type="match status" value="4"/>
</dbReference>
<evidence type="ECO:0000313" key="11">
    <source>
        <dbReference type="Proteomes" id="UP001304243"/>
    </source>
</evidence>
<keyword evidence="5" id="KW-0862">Zinc</keyword>
<dbReference type="RefSeq" id="XP_064680973.1">
    <property type="nucleotide sequence ID" value="XM_064821287.1"/>
</dbReference>
<keyword evidence="3" id="KW-0677">Repeat</keyword>
<dbReference type="AlphaFoldDB" id="A0AAN7DBC1"/>
<dbReference type="InterPro" id="IPR013087">
    <property type="entry name" value="Znf_C2H2_type"/>
</dbReference>
<gene>
    <name evidence="10" type="ORF">ATC70_001899</name>
</gene>
<proteinExistence type="predicted"/>
<dbReference type="GO" id="GO:0005634">
    <property type="term" value="C:nucleus"/>
    <property type="evidence" value="ECO:0007669"/>
    <property type="project" value="UniProtKB-SubCell"/>
</dbReference>
<evidence type="ECO:0000256" key="5">
    <source>
        <dbReference type="ARBA" id="ARBA00022833"/>
    </source>
</evidence>
<dbReference type="EMBL" id="JASEJX010000015">
    <property type="protein sequence ID" value="KAK4514307.1"/>
    <property type="molecule type" value="Genomic_DNA"/>
</dbReference>
<dbReference type="Gene3D" id="3.30.160.60">
    <property type="entry name" value="Classic Zinc Finger"/>
    <property type="match status" value="3"/>
</dbReference>
<evidence type="ECO:0000256" key="1">
    <source>
        <dbReference type="ARBA" id="ARBA00004123"/>
    </source>
</evidence>
<dbReference type="PROSITE" id="PS00028">
    <property type="entry name" value="ZINC_FINGER_C2H2_1"/>
    <property type="match status" value="8"/>
</dbReference>
<feature type="region of interest" description="Disordered" evidence="8">
    <location>
        <begin position="675"/>
        <end position="711"/>
    </location>
</feature>
<keyword evidence="4 7" id="KW-0863">Zinc-finger</keyword>
<keyword evidence="6" id="KW-0539">Nucleus</keyword>
<organism evidence="10 11">
    <name type="scientific">Mucor velutinosus</name>
    <dbReference type="NCBI Taxonomy" id="708070"/>
    <lineage>
        <taxon>Eukaryota</taxon>
        <taxon>Fungi</taxon>
        <taxon>Fungi incertae sedis</taxon>
        <taxon>Mucoromycota</taxon>
        <taxon>Mucoromycotina</taxon>
        <taxon>Mucoromycetes</taxon>
        <taxon>Mucorales</taxon>
        <taxon>Mucorineae</taxon>
        <taxon>Mucoraceae</taxon>
        <taxon>Mucor</taxon>
    </lineage>
</organism>
<keyword evidence="2" id="KW-0479">Metal-binding</keyword>
<accession>A0AAN7DBC1</accession>
<feature type="compositionally biased region" description="Acidic residues" evidence="8">
    <location>
        <begin position="700"/>
        <end position="710"/>
    </location>
</feature>
<keyword evidence="11" id="KW-1185">Reference proteome</keyword>